<reference evidence="2 3" key="1">
    <citation type="journal article" date="2017" name="Water Res.">
        <title>Discovery and metagenomic analysis of an anammox bacterial enrichment related to Candidatus "Brocadia caroliniensis" in a full-scale glycerol-fed nitritation-denitritation separate centrate treatment process.</title>
        <authorList>
            <person name="Park H."/>
            <person name="Brotto A.C."/>
            <person name="van Loosdrecht M.C."/>
            <person name="Chandran K."/>
        </authorList>
    </citation>
    <scope>NUCLEOTIDE SEQUENCE [LARGE SCALE GENOMIC DNA]</scope>
    <source>
        <strain evidence="2">26THWARD</strain>
    </source>
</reference>
<dbReference type="Gene3D" id="3.40.50.10770">
    <property type="entry name" value="Hypothetical protein VC1899 like domain (Restriction endonuclease-like)"/>
    <property type="match status" value="1"/>
</dbReference>
<evidence type="ECO:0000313" key="3">
    <source>
        <dbReference type="Proteomes" id="UP000189681"/>
    </source>
</evidence>
<gene>
    <name evidence="2" type="ORF">AYP45_09975</name>
</gene>
<keyword evidence="1" id="KW-0812">Transmembrane</keyword>
<feature type="transmembrane region" description="Helical" evidence="1">
    <location>
        <begin position="45"/>
        <end position="67"/>
    </location>
</feature>
<accession>A0A1V4ATF4</accession>
<dbReference type="AlphaFoldDB" id="A0A1V4ATF4"/>
<keyword evidence="1" id="KW-1133">Transmembrane helix</keyword>
<dbReference type="EMBL" id="AYTS01000085">
    <property type="protein sequence ID" value="OOP56367.1"/>
    <property type="molecule type" value="Genomic_DNA"/>
</dbReference>
<protein>
    <recommendedName>
        <fullName evidence="4">CRISPR-associated protein</fullName>
    </recommendedName>
</protein>
<keyword evidence="1" id="KW-0472">Membrane</keyword>
<sequence length="291" mass="33006">MMKIMKHCPLKGIIAAIATLFTGSWASDALQGGLPFKEFWTFPPQYAWVVRLAIIAFFYLFLFLMLYQYRISFFPVKSLSRAEVVPHKCLVIPVSTPYPLNKADDVLICVENGAYKISVQKEGTMIEVPQKDITHDIQLLEGTRWSWQQMLRCIEPHKDRIKHIYLIGSPCPDGEEKKGSYNSLCAAEFLINHYLKNSDVKVRKHPFPVDFEDFDGLTNAFNKAIAEFKLEGISEKHIIIDITGGQKPASIAGAIVTLDKNVTFQYVQPKPDKSGKYKVLAYDAIIQPPTF</sequence>
<name>A0A1V4ATF4_9BACT</name>
<evidence type="ECO:0000313" key="2">
    <source>
        <dbReference type="EMBL" id="OOP56367.1"/>
    </source>
</evidence>
<dbReference type="Proteomes" id="UP000189681">
    <property type="component" value="Unassembled WGS sequence"/>
</dbReference>
<organism evidence="2 3">
    <name type="scientific">Candidatus Brocadia carolinensis</name>
    <dbReference type="NCBI Taxonomy" id="1004156"/>
    <lineage>
        <taxon>Bacteria</taxon>
        <taxon>Pseudomonadati</taxon>
        <taxon>Planctomycetota</taxon>
        <taxon>Candidatus Brocadiia</taxon>
        <taxon>Candidatus Brocadiales</taxon>
        <taxon>Candidatus Brocadiaceae</taxon>
        <taxon>Candidatus Brocadia</taxon>
    </lineage>
</organism>
<evidence type="ECO:0000256" key="1">
    <source>
        <dbReference type="SAM" id="Phobius"/>
    </source>
</evidence>
<evidence type="ECO:0008006" key="4">
    <source>
        <dbReference type="Google" id="ProtNLM"/>
    </source>
</evidence>
<comment type="caution">
    <text evidence="2">The sequence shown here is derived from an EMBL/GenBank/DDBJ whole genome shotgun (WGS) entry which is preliminary data.</text>
</comment>
<dbReference type="STRING" id="1004156.AYP45_09975"/>
<proteinExistence type="predicted"/>